<proteinExistence type="predicted"/>
<dbReference type="SUPFAM" id="SSF48208">
    <property type="entry name" value="Six-hairpin glycosidases"/>
    <property type="match status" value="1"/>
</dbReference>
<evidence type="ECO:0000313" key="3">
    <source>
        <dbReference type="EMBL" id="KAB1646754.1"/>
    </source>
</evidence>
<feature type="domain" description="Trehalase-like N-terminal" evidence="2">
    <location>
        <begin position="3"/>
        <end position="103"/>
    </location>
</feature>
<keyword evidence="3" id="KW-0378">Hydrolase</keyword>
<keyword evidence="4" id="KW-1185">Reference proteome</keyword>
<dbReference type="EMBL" id="WBJY01000004">
    <property type="protein sequence ID" value="KAB1646754.1"/>
    <property type="molecule type" value="Genomic_DNA"/>
</dbReference>
<reference evidence="3 4" key="1">
    <citation type="submission" date="2019-09" db="EMBL/GenBank/DDBJ databases">
        <title>Phylogeny of genus Pseudoclavibacter and closely related genus.</title>
        <authorList>
            <person name="Li Y."/>
        </authorList>
    </citation>
    <scope>NUCLEOTIDE SEQUENCE [LARGE SCALE GENOMIC DNA]</scope>
    <source>
        <strain evidence="3 4">EGI 60007</strain>
    </source>
</reference>
<dbReference type="InterPro" id="IPR008928">
    <property type="entry name" value="6-hairpin_glycosidase_sf"/>
</dbReference>
<name>A0A6H9WAK5_9MICO</name>
<dbReference type="Proteomes" id="UP000431744">
    <property type="component" value="Unassembled WGS sequence"/>
</dbReference>
<dbReference type="PANTHER" id="PTHR31616:SF0">
    <property type="entry name" value="GLUCAN 1,4-ALPHA-GLUCOSIDASE"/>
    <property type="match status" value="1"/>
</dbReference>
<dbReference type="Pfam" id="PF19291">
    <property type="entry name" value="TREH_N"/>
    <property type="match status" value="1"/>
</dbReference>
<dbReference type="AlphaFoldDB" id="A0A6H9WAK5"/>
<dbReference type="GO" id="GO:0005975">
    <property type="term" value="P:carbohydrate metabolic process"/>
    <property type="evidence" value="ECO:0007669"/>
    <property type="project" value="InterPro"/>
</dbReference>
<feature type="domain" description="GH15-like" evidence="1">
    <location>
        <begin position="222"/>
        <end position="587"/>
    </location>
</feature>
<comment type="caution">
    <text evidence="3">The sequence shown here is derived from an EMBL/GenBank/DDBJ whole genome shotgun (WGS) entry which is preliminary data.</text>
</comment>
<dbReference type="InterPro" id="IPR012341">
    <property type="entry name" value="6hp_glycosidase-like_sf"/>
</dbReference>
<dbReference type="InterPro" id="IPR045582">
    <property type="entry name" value="Trehalase-like_N"/>
</dbReference>
<dbReference type="InterPro" id="IPR011613">
    <property type="entry name" value="GH15-like"/>
</dbReference>
<organism evidence="3 4">
    <name type="scientific">Pseudoclavibacter endophyticus</name>
    <dbReference type="NCBI Taxonomy" id="1778590"/>
    <lineage>
        <taxon>Bacteria</taxon>
        <taxon>Bacillati</taxon>
        <taxon>Actinomycetota</taxon>
        <taxon>Actinomycetes</taxon>
        <taxon>Micrococcales</taxon>
        <taxon>Microbacteriaceae</taxon>
        <taxon>Pseudoclavibacter</taxon>
    </lineage>
</organism>
<dbReference type="Pfam" id="PF00723">
    <property type="entry name" value="Glyco_hydro_15"/>
    <property type="match status" value="1"/>
</dbReference>
<accession>A0A6H9WAK5</accession>
<dbReference type="PANTHER" id="PTHR31616">
    <property type="entry name" value="TREHALASE"/>
    <property type="match status" value="1"/>
</dbReference>
<evidence type="ECO:0000259" key="2">
    <source>
        <dbReference type="Pfam" id="PF19291"/>
    </source>
</evidence>
<evidence type="ECO:0000259" key="1">
    <source>
        <dbReference type="Pfam" id="PF00723"/>
    </source>
</evidence>
<protein>
    <submittedName>
        <fullName evidence="3">Glycoside hydrolase family 15 protein</fullName>
    </submittedName>
</protein>
<sequence length="601" mass="66708">MSKPLETYALIGDRRSAALVGMDGSIDWLCLPRFDSHACFAALLGDESNGRWLLAPDGDATCTRRYLDDTLVLESTYTTASGKARVIDFMPTGEQRADVVRAVEVLEGEMTFVHELVICFNYGATVPWVTRVTENWSGHELDALRCVAGADSVTLRGPRMPTSEWPRHRDRFTLSEGDRIAFDLVWGPSHRPVPPPIDEVERLEATIAESRSWIGDLAYRGPYEDQVRRSVLVLRALTHVDTGGIVAAVTTSLPETLGGSRNWDYRFSWLRDAALTVEALVHAGFADGTAAWRNWLIRAAAGDVKQLLIMYEVDGGRDLAERELDHLPGYEGSQPVRIGNGAHTQRQTDVLGEVMIALELLRNEGIYGDRDTWQLQRLLLDGLAETWAEPDNGIWEVRGPRRSFTHSKAMVWAAFDRGIRAATTYDLPGDVARWAEVRDAAREDVLTRGHHEERGHFTQHDETTEVDASLLLLATIGIVDADDPRFVRTVEQIENDLLRDGLVLRYRTESGVDGLSGDEHPFLICCFWLVIAYAQIGRRDDAVDLMERLLGTTNDVGLMAEQYSPELQRQIGNLPQAFSHIGLIMAASALAGHGPGDDGSA</sequence>
<dbReference type="RefSeq" id="WP_158029920.1">
    <property type="nucleotide sequence ID" value="NZ_BMHG01000002.1"/>
</dbReference>
<dbReference type="OrthoDB" id="3902805at2"/>
<evidence type="ECO:0000313" key="4">
    <source>
        <dbReference type="Proteomes" id="UP000431744"/>
    </source>
</evidence>
<gene>
    <name evidence="3" type="ORF">F8O04_13495</name>
</gene>
<dbReference type="GO" id="GO:0004553">
    <property type="term" value="F:hydrolase activity, hydrolyzing O-glycosyl compounds"/>
    <property type="evidence" value="ECO:0007669"/>
    <property type="project" value="UniProtKB-ARBA"/>
</dbReference>
<dbReference type="Gene3D" id="1.50.10.10">
    <property type="match status" value="1"/>
</dbReference>